<feature type="domain" description="Pseudouridine synthase RsuA/RluA-like" evidence="5">
    <location>
        <begin position="68"/>
        <end position="205"/>
    </location>
</feature>
<dbReference type="PROSITE" id="PS50889">
    <property type="entry name" value="S4"/>
    <property type="match status" value="1"/>
</dbReference>
<dbReference type="InterPro" id="IPR036986">
    <property type="entry name" value="S4_RNA-bd_sf"/>
</dbReference>
<dbReference type="NCBIfam" id="TIGR00093">
    <property type="entry name" value="pseudouridine synthase"/>
    <property type="match status" value="1"/>
</dbReference>
<comment type="caution">
    <text evidence="6">The sequence shown here is derived from an EMBL/GenBank/DDBJ whole genome shotgun (WGS) entry which is preliminary data.</text>
</comment>
<keyword evidence="1" id="KW-0413">Isomerase</keyword>
<dbReference type="PANTHER" id="PTHR47683:SF2">
    <property type="entry name" value="RNA-BINDING S4 DOMAIN-CONTAINING PROTEIN"/>
    <property type="match status" value="1"/>
</dbReference>
<dbReference type="EMBL" id="LODT01000037">
    <property type="protein sequence ID" value="KYQ90010.1"/>
    <property type="molecule type" value="Genomic_DNA"/>
</dbReference>
<dbReference type="GO" id="GO:0003723">
    <property type="term" value="F:RNA binding"/>
    <property type="evidence" value="ECO:0007669"/>
    <property type="project" value="UniProtKB-KW"/>
</dbReference>
<name>A0A151Z7S4_TIELA</name>
<evidence type="ECO:0000256" key="2">
    <source>
        <dbReference type="PROSITE-ProRule" id="PRU00182"/>
    </source>
</evidence>
<evidence type="ECO:0000256" key="4">
    <source>
        <dbReference type="SAM" id="MobiDB-lite"/>
    </source>
</evidence>
<dbReference type="SUPFAM" id="SSF55174">
    <property type="entry name" value="Alpha-L RNA-binding motif"/>
    <property type="match status" value="1"/>
</dbReference>
<reference evidence="6 7" key="1">
    <citation type="submission" date="2015-12" db="EMBL/GenBank/DDBJ databases">
        <title>Dictyostelia acquired genes for synthesis and detection of signals that induce cell-type specialization by lateral gene transfer from prokaryotes.</title>
        <authorList>
            <person name="Gloeckner G."/>
            <person name="Schaap P."/>
        </authorList>
    </citation>
    <scope>NUCLEOTIDE SEQUENCE [LARGE SCALE GENOMIC DNA]</scope>
    <source>
        <strain evidence="6 7">TK</strain>
    </source>
</reference>
<evidence type="ECO:0000256" key="1">
    <source>
        <dbReference type="ARBA" id="ARBA00023235"/>
    </source>
</evidence>
<dbReference type="InterPro" id="IPR050343">
    <property type="entry name" value="RsuA_PseudoU_synthase"/>
</dbReference>
<dbReference type="OrthoDB" id="440619at2759"/>
<protein>
    <recommendedName>
        <fullName evidence="5">Pseudouridine synthase RsuA/RluA-like domain-containing protein</fullName>
    </recommendedName>
</protein>
<dbReference type="PANTHER" id="PTHR47683">
    <property type="entry name" value="PSEUDOURIDINE SYNTHASE FAMILY PROTEIN-RELATED"/>
    <property type="match status" value="1"/>
</dbReference>
<sequence>MIGTIKKIRIDRLLSNLGICDRSKVQYYLNTNRVTVFGKKVDTPNARVNPDDIKIDGKPLQNLGPISIALHKPKGYISSTVPDGEHKVIYELLPEEFRNRKPILSIAGRLDKWVTGLVVMSQDGKLVDKIITPKDNGCGKDYEVRLKEKLQGTEKEHFESGTMMLRGEELPCKPAKMHIINPEENRIKVTLFEGRYHQIRRMCAAIENKALEIHRTRVGPVELGNLPLGKWRYLTKEELEELSKIQIDTIQQKKNEKSRVKENIEEVGEDEQEKELYNILNTNDESKLDQMEMEDEFKFEEFEEDLEASKHNSKDLNYDEKLQILINSEKTKLSDESLFNQDQLLKKIQEFKENQVKKSILNFDDEDDDQVTKSQYDDLRSQFHQKFRAQIMAIDKEITFDSKGRPIPKSDRVLDEIISDKKLKMMMARDPDFKEIQQRHKVKLEKEQQEQEEKDELQNQKLLRSNNKRSKNQDNLEDDIQDLFALSNSDGSQKPFSKKSRAFNSLKNYNKRRVNK</sequence>
<feature type="region of interest" description="Disordered" evidence="4">
    <location>
        <begin position="443"/>
        <end position="516"/>
    </location>
</feature>
<accession>A0A151Z7S4</accession>
<dbReference type="Proteomes" id="UP000076078">
    <property type="component" value="Unassembled WGS sequence"/>
</dbReference>
<evidence type="ECO:0000313" key="7">
    <source>
        <dbReference type="Proteomes" id="UP000076078"/>
    </source>
</evidence>
<dbReference type="SUPFAM" id="SSF55120">
    <property type="entry name" value="Pseudouridine synthase"/>
    <property type="match status" value="1"/>
</dbReference>
<feature type="compositionally biased region" description="Polar residues" evidence="4">
    <location>
        <begin position="486"/>
        <end position="495"/>
    </location>
</feature>
<dbReference type="GO" id="GO:0009982">
    <property type="term" value="F:pseudouridine synthase activity"/>
    <property type="evidence" value="ECO:0007669"/>
    <property type="project" value="InterPro"/>
</dbReference>
<dbReference type="Pfam" id="PF00849">
    <property type="entry name" value="PseudoU_synth_2"/>
    <property type="match status" value="1"/>
</dbReference>
<proteinExistence type="predicted"/>
<keyword evidence="2" id="KW-0694">RNA-binding</keyword>
<dbReference type="Gene3D" id="3.10.290.10">
    <property type="entry name" value="RNA-binding S4 domain"/>
    <property type="match status" value="1"/>
</dbReference>
<dbReference type="FunCoup" id="A0A151Z7S4">
    <property type="interactions" value="425"/>
</dbReference>
<dbReference type="InterPro" id="IPR020094">
    <property type="entry name" value="TruA/RsuA/RluB/E/F_N"/>
</dbReference>
<evidence type="ECO:0000256" key="3">
    <source>
        <dbReference type="SAM" id="Coils"/>
    </source>
</evidence>
<dbReference type="AlphaFoldDB" id="A0A151Z7S4"/>
<dbReference type="InterPro" id="IPR006145">
    <property type="entry name" value="PsdUridine_synth_RsuA/RluA"/>
</dbReference>
<evidence type="ECO:0000259" key="5">
    <source>
        <dbReference type="Pfam" id="PF00849"/>
    </source>
</evidence>
<evidence type="ECO:0000313" key="6">
    <source>
        <dbReference type="EMBL" id="KYQ90010.1"/>
    </source>
</evidence>
<gene>
    <name evidence="6" type="ORF">DLAC_08585</name>
</gene>
<dbReference type="CDD" id="cd00165">
    <property type="entry name" value="S4"/>
    <property type="match status" value="1"/>
</dbReference>
<dbReference type="GO" id="GO:0001522">
    <property type="term" value="P:pseudouridine synthesis"/>
    <property type="evidence" value="ECO:0007669"/>
    <property type="project" value="InterPro"/>
</dbReference>
<dbReference type="STRING" id="361077.A0A151Z7S4"/>
<keyword evidence="7" id="KW-1185">Reference proteome</keyword>
<dbReference type="Gene3D" id="3.30.70.1560">
    <property type="entry name" value="Alpha-L RNA-binding motif"/>
    <property type="match status" value="1"/>
</dbReference>
<dbReference type="InParanoid" id="A0A151Z7S4"/>
<organism evidence="6 7">
    <name type="scientific">Tieghemostelium lacteum</name>
    <name type="common">Slime mold</name>
    <name type="synonym">Dictyostelium lacteum</name>
    <dbReference type="NCBI Taxonomy" id="361077"/>
    <lineage>
        <taxon>Eukaryota</taxon>
        <taxon>Amoebozoa</taxon>
        <taxon>Evosea</taxon>
        <taxon>Eumycetozoa</taxon>
        <taxon>Dictyostelia</taxon>
        <taxon>Dictyosteliales</taxon>
        <taxon>Raperosteliaceae</taxon>
        <taxon>Tieghemostelium</taxon>
    </lineage>
</organism>
<dbReference type="InterPro" id="IPR000748">
    <property type="entry name" value="PsdUridine_synth_RsuA/RluB/E/F"/>
</dbReference>
<dbReference type="InterPro" id="IPR042092">
    <property type="entry name" value="PsdUridine_s_RsuA/RluB/E/F_cat"/>
</dbReference>
<keyword evidence="3" id="KW-0175">Coiled coil</keyword>
<feature type="coiled-coil region" evidence="3">
    <location>
        <begin position="236"/>
        <end position="270"/>
    </location>
</feature>
<dbReference type="OMA" id="CGKDYEV"/>
<dbReference type="Gene3D" id="3.30.70.580">
    <property type="entry name" value="Pseudouridine synthase I, catalytic domain, N-terminal subdomain"/>
    <property type="match status" value="1"/>
</dbReference>
<dbReference type="InterPro" id="IPR020103">
    <property type="entry name" value="PsdUridine_synth_cat_dom_sf"/>
</dbReference>